<dbReference type="Proteomes" id="UP000465304">
    <property type="component" value="Unassembled WGS sequence"/>
</dbReference>
<keyword evidence="2" id="KW-1185">Reference proteome</keyword>
<gene>
    <name evidence="1" type="ORF">MHIP_49670</name>
</gene>
<evidence type="ECO:0008006" key="3">
    <source>
        <dbReference type="Google" id="ProtNLM"/>
    </source>
</evidence>
<dbReference type="RefSeq" id="WP_163893494.1">
    <property type="nucleotide sequence ID" value="NZ_BLLB01000002.1"/>
</dbReference>
<evidence type="ECO:0000313" key="1">
    <source>
        <dbReference type="EMBL" id="GFH04484.1"/>
    </source>
</evidence>
<protein>
    <recommendedName>
        <fullName evidence="3">Antitoxin SocA-like Panacea domain-containing protein</fullName>
    </recommendedName>
</protein>
<accession>A0A7I9ZU68</accession>
<evidence type="ECO:0000313" key="2">
    <source>
        <dbReference type="Proteomes" id="UP000465304"/>
    </source>
</evidence>
<comment type="caution">
    <text evidence="1">The sequence shown here is derived from an EMBL/GenBank/DDBJ whole genome shotgun (WGS) entry which is preliminary data.</text>
</comment>
<proteinExistence type="predicted"/>
<sequence length="186" mass="21048">MTIDTDTNFEIDDAIVLLLGAPSQNRPTGETGEMQGVTRLEKLLFLLERETSAGKWLTEDAEFKAYNYGPFSSKVYQAVDLLAGAGLLTDSAKQSADEEDSWEKENAIFDRSDIDPYATRDFKLTDVGWEYFNALASEIGPDKLNEISEFKAQFADIPLRQLVRYVYERYDEFTTKSVIRDSVLGQ</sequence>
<reference evidence="1 2" key="1">
    <citation type="journal article" date="2019" name="Emerg. Microbes Infect.">
        <title>Comprehensive subspecies identification of 175 nontuberculous mycobacteria species based on 7547 genomic profiles.</title>
        <authorList>
            <person name="Matsumoto Y."/>
            <person name="Kinjo T."/>
            <person name="Motooka D."/>
            <person name="Nabeya D."/>
            <person name="Jung N."/>
            <person name="Uechi K."/>
            <person name="Horii T."/>
            <person name="Iida T."/>
            <person name="Fujita J."/>
            <person name="Nakamura S."/>
        </authorList>
    </citation>
    <scope>NUCLEOTIDE SEQUENCE [LARGE SCALE GENOMIC DNA]</scope>
    <source>
        <strain evidence="1 2">JCM 30996</strain>
    </source>
</reference>
<name>A0A7I9ZU68_9MYCO</name>
<dbReference type="EMBL" id="BLLB01000002">
    <property type="protein sequence ID" value="GFH04484.1"/>
    <property type="molecule type" value="Genomic_DNA"/>
</dbReference>
<dbReference type="AlphaFoldDB" id="A0A7I9ZU68"/>
<organism evidence="1 2">
    <name type="scientific">Mycolicibacterium hippocampi</name>
    <dbReference type="NCBI Taxonomy" id="659824"/>
    <lineage>
        <taxon>Bacteria</taxon>
        <taxon>Bacillati</taxon>
        <taxon>Actinomycetota</taxon>
        <taxon>Actinomycetes</taxon>
        <taxon>Mycobacteriales</taxon>
        <taxon>Mycobacteriaceae</taxon>
        <taxon>Mycolicibacterium</taxon>
    </lineage>
</organism>